<feature type="domain" description="N-acetyltransferase" evidence="3">
    <location>
        <begin position="8"/>
        <end position="161"/>
    </location>
</feature>
<keyword evidence="1" id="KW-0808">Transferase</keyword>
<accession>A0ABW7P9B6</accession>
<dbReference type="PANTHER" id="PTHR43072:SF23">
    <property type="entry name" value="UPF0039 PROTEIN C11D3.02C"/>
    <property type="match status" value="1"/>
</dbReference>
<dbReference type="RefSeq" id="WP_395508719.1">
    <property type="nucleotide sequence ID" value="NZ_JBBDHD010000011.1"/>
</dbReference>
<evidence type="ECO:0000259" key="3">
    <source>
        <dbReference type="PROSITE" id="PS51186"/>
    </source>
</evidence>
<dbReference type="Gene3D" id="3.40.630.30">
    <property type="match status" value="1"/>
</dbReference>
<dbReference type="InterPro" id="IPR000182">
    <property type="entry name" value="GNAT_dom"/>
</dbReference>
<dbReference type="CDD" id="cd04301">
    <property type="entry name" value="NAT_SF"/>
    <property type="match status" value="1"/>
</dbReference>
<comment type="caution">
    <text evidence="4">The sequence shown here is derived from an EMBL/GenBank/DDBJ whole genome shotgun (WGS) entry which is preliminary data.</text>
</comment>
<dbReference type="PROSITE" id="PS51186">
    <property type="entry name" value="GNAT"/>
    <property type="match status" value="1"/>
</dbReference>
<protein>
    <submittedName>
        <fullName evidence="4">N-acetyltransferase family protein</fullName>
    </submittedName>
</protein>
<evidence type="ECO:0000256" key="2">
    <source>
        <dbReference type="ARBA" id="ARBA00023315"/>
    </source>
</evidence>
<evidence type="ECO:0000313" key="5">
    <source>
        <dbReference type="Proteomes" id="UP001610631"/>
    </source>
</evidence>
<keyword evidence="5" id="KW-1185">Reference proteome</keyword>
<evidence type="ECO:0000313" key="4">
    <source>
        <dbReference type="EMBL" id="MFH7594794.1"/>
    </source>
</evidence>
<keyword evidence="2" id="KW-0012">Acyltransferase</keyword>
<dbReference type="EMBL" id="JBBDHD010000011">
    <property type="protein sequence ID" value="MFH7594794.1"/>
    <property type="molecule type" value="Genomic_DNA"/>
</dbReference>
<proteinExistence type="predicted"/>
<evidence type="ECO:0000256" key="1">
    <source>
        <dbReference type="ARBA" id="ARBA00022679"/>
    </source>
</evidence>
<dbReference type="SUPFAM" id="SSF55729">
    <property type="entry name" value="Acyl-CoA N-acyltransferases (Nat)"/>
    <property type="match status" value="1"/>
</dbReference>
<dbReference type="PANTHER" id="PTHR43072">
    <property type="entry name" value="N-ACETYLTRANSFERASE"/>
    <property type="match status" value="1"/>
</dbReference>
<dbReference type="Proteomes" id="UP001610631">
    <property type="component" value="Unassembled WGS sequence"/>
</dbReference>
<gene>
    <name evidence="4" type="ORF">WDV06_06745</name>
</gene>
<dbReference type="InterPro" id="IPR016181">
    <property type="entry name" value="Acyl_CoA_acyltransferase"/>
</dbReference>
<reference evidence="4 5" key="1">
    <citation type="submission" date="2024-03" db="EMBL/GenBank/DDBJ databases">
        <title>Whole genome sequencing of Streptomyces racemochromogenes, to identify antimicrobial biosynthetic gene clusters.</title>
        <authorList>
            <person name="Suryawanshi P."/>
            <person name="Krishnaraj P.U."/>
            <person name="Arun Y.P."/>
            <person name="Suryawanshi M.P."/>
            <person name="Rakshit O."/>
        </authorList>
    </citation>
    <scope>NUCLEOTIDE SEQUENCE [LARGE SCALE GENOMIC DNA]</scope>
    <source>
        <strain evidence="4 5">AUDT626</strain>
    </source>
</reference>
<name>A0ABW7P9B6_9ACTN</name>
<dbReference type="Pfam" id="PF00583">
    <property type="entry name" value="Acetyltransf_1"/>
    <property type="match status" value="1"/>
</dbReference>
<organism evidence="4 5">
    <name type="scientific">Streptomyces racemochromogenes</name>
    <dbReference type="NCBI Taxonomy" id="67353"/>
    <lineage>
        <taxon>Bacteria</taxon>
        <taxon>Bacillati</taxon>
        <taxon>Actinomycetota</taxon>
        <taxon>Actinomycetes</taxon>
        <taxon>Kitasatosporales</taxon>
        <taxon>Streptomycetaceae</taxon>
        <taxon>Streptomyces</taxon>
    </lineage>
</organism>
<sequence>MTAPETGVRIAPLRPEHAEQVLAIYQLGIDEGDATFETGAPAWEAFDRAKLPDHRLVALDGGRVLGWAAVVPVSDRCAYAGVVEHSVYVHPDARGRGVGLALLEALLASTDAAGIWTVQSGIFPENTASLALHRRAGFRIIGTRERIGRHHGTWRDVVLVERRSPLVN</sequence>